<dbReference type="InterPro" id="IPR016047">
    <property type="entry name" value="M23ase_b-sheet_dom"/>
</dbReference>
<keyword evidence="1 3" id="KW-0732">Signal</keyword>
<dbReference type="EMBL" id="OUNR01000017">
    <property type="protein sequence ID" value="SPP65680.1"/>
    <property type="molecule type" value="Genomic_DNA"/>
</dbReference>
<dbReference type="FunCoup" id="A0A330L6X8">
    <property type="interactions" value="83"/>
</dbReference>
<evidence type="ECO:0000256" key="3">
    <source>
        <dbReference type="SAM" id="SignalP"/>
    </source>
</evidence>
<dbReference type="Gene3D" id="2.70.70.10">
    <property type="entry name" value="Glucose Permease (Domain IIA)"/>
    <property type="match status" value="1"/>
</dbReference>
<reference evidence="7" key="1">
    <citation type="submission" date="2018-04" db="EMBL/GenBank/DDBJ databases">
        <authorList>
            <person name="Lucker S."/>
            <person name="Sakoula D."/>
        </authorList>
    </citation>
    <scope>NUCLEOTIDE SEQUENCE [LARGE SCALE GENOMIC DNA]</scope>
</reference>
<keyword evidence="7" id="KW-1185">Reference proteome</keyword>
<dbReference type="InterPro" id="IPR011055">
    <property type="entry name" value="Dup_hybrid_motif"/>
</dbReference>
<feature type="signal peptide" evidence="3">
    <location>
        <begin position="1"/>
        <end position="25"/>
    </location>
</feature>
<dbReference type="OrthoDB" id="9784703at2"/>
<dbReference type="RefSeq" id="WP_121989930.1">
    <property type="nucleotide sequence ID" value="NZ_OUNR01000017.1"/>
</dbReference>
<keyword evidence="6" id="KW-0378">Hydrolase</keyword>
<accession>A0A330L6X8</accession>
<evidence type="ECO:0000259" key="4">
    <source>
        <dbReference type="Pfam" id="PF01551"/>
    </source>
</evidence>
<feature type="chain" id="PRO_5016284057" evidence="3">
    <location>
        <begin position="26"/>
        <end position="395"/>
    </location>
</feature>
<organism evidence="6 7">
    <name type="scientific">Nitrospira lenta</name>
    <dbReference type="NCBI Taxonomy" id="1436998"/>
    <lineage>
        <taxon>Bacteria</taxon>
        <taxon>Pseudomonadati</taxon>
        <taxon>Nitrospirota</taxon>
        <taxon>Nitrospiria</taxon>
        <taxon>Nitrospirales</taxon>
        <taxon>Nitrospiraceae</taxon>
        <taxon>Nitrospira</taxon>
    </lineage>
</organism>
<dbReference type="Gene3D" id="6.10.250.3150">
    <property type="match status" value="1"/>
</dbReference>
<evidence type="ECO:0000256" key="2">
    <source>
        <dbReference type="SAM" id="Coils"/>
    </source>
</evidence>
<dbReference type="Proteomes" id="UP000248168">
    <property type="component" value="Unassembled WGS sequence"/>
</dbReference>
<keyword evidence="2" id="KW-0175">Coiled coil</keyword>
<dbReference type="Pfam" id="PF01551">
    <property type="entry name" value="Peptidase_M23"/>
    <property type="match status" value="1"/>
</dbReference>
<feature type="coiled-coil region" evidence="2">
    <location>
        <begin position="31"/>
        <end position="103"/>
    </location>
</feature>
<dbReference type="InterPro" id="IPR057309">
    <property type="entry name" value="PcsB_CC"/>
</dbReference>
<gene>
    <name evidence="6" type="ORF">NITLEN_40153</name>
</gene>
<dbReference type="GO" id="GO:0004222">
    <property type="term" value="F:metalloendopeptidase activity"/>
    <property type="evidence" value="ECO:0007669"/>
    <property type="project" value="TreeGrafter"/>
</dbReference>
<dbReference type="AlphaFoldDB" id="A0A330L6X8"/>
<evidence type="ECO:0000259" key="5">
    <source>
        <dbReference type="Pfam" id="PF24568"/>
    </source>
</evidence>
<name>A0A330L6X8_9BACT</name>
<dbReference type="SUPFAM" id="SSF51261">
    <property type="entry name" value="Duplicated hybrid motif"/>
    <property type="match status" value="1"/>
</dbReference>
<evidence type="ECO:0000256" key="1">
    <source>
        <dbReference type="ARBA" id="ARBA00022729"/>
    </source>
</evidence>
<dbReference type="PANTHER" id="PTHR21666:SF270">
    <property type="entry name" value="MUREIN HYDROLASE ACTIVATOR ENVC"/>
    <property type="match status" value="1"/>
</dbReference>
<sequence>MRGSFTFMVVGSLVVYASAAGVALAAGDPISEKIERERKTLEQLKDKIEEKRKRANEAEKKRESVLQGIQTLDERLVRTRQEHQEINKKLRKKDREIDSITEQLGAIRGSIQERREAILARLRVQYMEGRAGYVKTLLSAGSYGDFQRRLQYLSAVSQKDFELMGTFRADVARMEQAERQRADARAGMLAYKDATEKKLSDIRSLQKEKKVYFTKITQEKESFSRAAEELERSASRVDSLLHELETRRKALAMRPPTAPAVPRGAKGALPWPADGQVVSFFGRQKHPTFNTYVQRKGIEIRTVEGSFIHSVMPGTVVYADWLKGYGLVIIVDHANGFFSLYAHAARILTKVGERVTEGQAIGETGDTGMIGENTLYFELREGSDAVDPMLWLAKR</sequence>
<evidence type="ECO:0000313" key="6">
    <source>
        <dbReference type="EMBL" id="SPP65680.1"/>
    </source>
</evidence>
<feature type="domain" description="M23ase beta-sheet core" evidence="4">
    <location>
        <begin position="295"/>
        <end position="388"/>
    </location>
</feature>
<proteinExistence type="predicted"/>
<dbReference type="InterPro" id="IPR050570">
    <property type="entry name" value="Cell_wall_metabolism_enzyme"/>
</dbReference>
<protein>
    <submittedName>
        <fullName evidence="6">Putative Murein hydrolase EnvC</fullName>
    </submittedName>
</protein>
<evidence type="ECO:0000313" key="7">
    <source>
        <dbReference type="Proteomes" id="UP000248168"/>
    </source>
</evidence>
<dbReference type="InParanoid" id="A0A330L6X8"/>
<dbReference type="CDD" id="cd12797">
    <property type="entry name" value="M23_peptidase"/>
    <property type="match status" value="1"/>
</dbReference>
<feature type="domain" description="Peptidoglycan hydrolase PcsB coiled-coil" evidence="5">
    <location>
        <begin position="110"/>
        <end position="176"/>
    </location>
</feature>
<dbReference type="PANTHER" id="PTHR21666">
    <property type="entry name" value="PEPTIDASE-RELATED"/>
    <property type="match status" value="1"/>
</dbReference>
<dbReference type="Pfam" id="PF24568">
    <property type="entry name" value="CC_PcsB"/>
    <property type="match status" value="1"/>
</dbReference>